<evidence type="ECO:0000313" key="3">
    <source>
        <dbReference type="Proteomes" id="UP000015961"/>
    </source>
</evidence>
<keyword evidence="3" id="KW-1185">Reference proteome</keyword>
<evidence type="ECO:0008006" key="4">
    <source>
        <dbReference type="Google" id="ProtNLM"/>
    </source>
</evidence>
<dbReference type="Proteomes" id="UP000015961">
    <property type="component" value="Unassembled WGS sequence"/>
</dbReference>
<organism evidence="2 3">
    <name type="scientific">Enterococcus sulfureus ATCC 49903</name>
    <dbReference type="NCBI Taxonomy" id="1140003"/>
    <lineage>
        <taxon>Bacteria</taxon>
        <taxon>Bacillati</taxon>
        <taxon>Bacillota</taxon>
        <taxon>Bacilli</taxon>
        <taxon>Lactobacillales</taxon>
        <taxon>Enterococcaceae</taxon>
        <taxon>Enterococcus</taxon>
    </lineage>
</organism>
<dbReference type="EMBL" id="ASWO01000008">
    <property type="protein sequence ID" value="EOT82637.1"/>
    <property type="molecule type" value="Genomic_DNA"/>
</dbReference>
<dbReference type="PATRIC" id="fig|1140003.3.peg.2159"/>
<proteinExistence type="predicted"/>
<dbReference type="RefSeq" id="WP_016186663.1">
    <property type="nucleotide sequence ID" value="NZ_ASWO01000008.1"/>
</dbReference>
<dbReference type="AlphaFoldDB" id="S0KYD1"/>
<feature type="coiled-coil region" evidence="1">
    <location>
        <begin position="87"/>
        <end position="156"/>
    </location>
</feature>
<comment type="caution">
    <text evidence="2">The sequence shown here is derived from an EMBL/GenBank/DDBJ whole genome shotgun (WGS) entry which is preliminary data.</text>
</comment>
<gene>
    <name evidence="2" type="ORF">I573_02252</name>
</gene>
<dbReference type="OrthoDB" id="2066274at2"/>
<reference evidence="2 3" key="1">
    <citation type="submission" date="2013-03" db="EMBL/GenBank/DDBJ databases">
        <title>The Genome Sequence of Enterococcus sulfureus ATCC_49903 (PacBio/Illumina hybrid assembly).</title>
        <authorList>
            <consortium name="The Broad Institute Genomics Platform"/>
            <consortium name="The Broad Institute Genome Sequencing Center for Infectious Disease"/>
            <person name="Earl A."/>
            <person name="Russ C."/>
            <person name="Gilmore M."/>
            <person name="Surin D."/>
            <person name="Walker B."/>
            <person name="Young S."/>
            <person name="Zeng Q."/>
            <person name="Gargeya S."/>
            <person name="Fitzgerald M."/>
            <person name="Haas B."/>
            <person name="Abouelleil A."/>
            <person name="Allen A.W."/>
            <person name="Alvarado L."/>
            <person name="Arachchi H.M."/>
            <person name="Berlin A.M."/>
            <person name="Chapman S.B."/>
            <person name="Gainer-Dewar J."/>
            <person name="Goldberg J."/>
            <person name="Griggs A."/>
            <person name="Gujja S."/>
            <person name="Hansen M."/>
            <person name="Howarth C."/>
            <person name="Imamovic A."/>
            <person name="Ireland A."/>
            <person name="Larimer J."/>
            <person name="McCowan C."/>
            <person name="Murphy C."/>
            <person name="Pearson M."/>
            <person name="Poon T.W."/>
            <person name="Priest M."/>
            <person name="Roberts A."/>
            <person name="Saif S."/>
            <person name="Shea T."/>
            <person name="Sisk P."/>
            <person name="Sykes S."/>
            <person name="Wortman J."/>
            <person name="Nusbaum C."/>
            <person name="Birren B."/>
        </authorList>
    </citation>
    <scope>NUCLEOTIDE SEQUENCE [LARGE SCALE GENOMIC DNA]</scope>
    <source>
        <strain evidence="2 3">ATCC 49903</strain>
    </source>
</reference>
<evidence type="ECO:0000256" key="1">
    <source>
        <dbReference type="SAM" id="Coils"/>
    </source>
</evidence>
<evidence type="ECO:0000313" key="2">
    <source>
        <dbReference type="EMBL" id="EOT82637.1"/>
    </source>
</evidence>
<name>S0KYD1_9ENTE</name>
<sequence>MNKTVKELADEIGVSKTAIYKKVNENQRKLWFSKIGNRFVISEEGQKVIKSKFETKNKKRKLQTDNQELITENLGTQTNNHQVYDLNEQLLKQIDSQALQIEDLKKTKTEQFKQIDHLHNLLDQQQQLQLNTQKLLEEKVQLLETKENEIQELKEKKWYQFWK</sequence>
<dbReference type="STRING" id="1140003.OMY_02247"/>
<dbReference type="eggNOG" id="ENOG5030Z0H">
    <property type="taxonomic scope" value="Bacteria"/>
</dbReference>
<keyword evidence="1" id="KW-0175">Coiled coil</keyword>
<protein>
    <recommendedName>
        <fullName evidence="4">DUF536 domain-containing protein</fullName>
    </recommendedName>
</protein>
<accession>S0KYD1</accession>